<organism evidence="1 2">
    <name type="scientific">Rodentibacter trehalosifermentans</name>
    <dbReference type="NCBI Taxonomy" id="1908263"/>
    <lineage>
        <taxon>Bacteria</taxon>
        <taxon>Pseudomonadati</taxon>
        <taxon>Pseudomonadota</taxon>
        <taxon>Gammaproteobacteria</taxon>
        <taxon>Pasteurellales</taxon>
        <taxon>Pasteurellaceae</taxon>
        <taxon>Rodentibacter</taxon>
    </lineage>
</organism>
<dbReference type="AlphaFoldDB" id="A0A1V3IP99"/>
<evidence type="ECO:0000313" key="2">
    <source>
        <dbReference type="Proteomes" id="UP000188728"/>
    </source>
</evidence>
<proteinExistence type="predicted"/>
<dbReference type="Proteomes" id="UP000188728">
    <property type="component" value="Unassembled WGS sequence"/>
</dbReference>
<dbReference type="EMBL" id="MLHK01000061">
    <property type="protein sequence ID" value="OOF43956.1"/>
    <property type="molecule type" value="Genomic_DNA"/>
</dbReference>
<gene>
    <name evidence="1" type="ORF">BKK51_10480</name>
</gene>
<dbReference type="RefSeq" id="WP_077474541.1">
    <property type="nucleotide sequence ID" value="NZ_MLHK01000061.1"/>
</dbReference>
<sequence>MSEQMNRVAYALRREGVQIVASQDGRFPRMVILNPSHRLMQKSVRMTTYNNGVRTVRNMATEQGVTVYW</sequence>
<reference evidence="1 2" key="1">
    <citation type="submission" date="2016-10" db="EMBL/GenBank/DDBJ databases">
        <title>Rodentibacter gen. nov. and new species.</title>
        <authorList>
            <person name="Christensen H."/>
        </authorList>
    </citation>
    <scope>NUCLEOTIDE SEQUENCE [LARGE SCALE GENOMIC DNA]</scope>
    <source>
        <strain evidence="1 2">H1983213011</strain>
    </source>
</reference>
<comment type="caution">
    <text evidence="1">The sequence shown here is derived from an EMBL/GenBank/DDBJ whole genome shotgun (WGS) entry which is preliminary data.</text>
</comment>
<name>A0A1V3IP99_9PAST</name>
<evidence type="ECO:0000313" key="1">
    <source>
        <dbReference type="EMBL" id="OOF43956.1"/>
    </source>
</evidence>
<accession>A0A1V3IP99</accession>
<protein>
    <submittedName>
        <fullName evidence="1">Uncharacterized protein</fullName>
    </submittedName>
</protein>